<gene>
    <name evidence="2" type="ORF">MVEN_01660800</name>
</gene>
<feature type="compositionally biased region" description="Pro residues" evidence="1">
    <location>
        <begin position="85"/>
        <end position="95"/>
    </location>
</feature>
<feature type="region of interest" description="Disordered" evidence="1">
    <location>
        <begin position="151"/>
        <end position="179"/>
    </location>
</feature>
<dbReference type="AlphaFoldDB" id="A0A8H7CQY6"/>
<accession>A0A8H7CQY6</accession>
<sequence length="179" mass="20609">MRTTVPDASSSKDKEQFTLWTPNLAHYATYTERELLPAAGYMLRYVLQPIRHESFYRKWAGKRNMKVRPGRVALASFSSRFRDAPPTPFPPPQSPSFPSLPSSLTSSPPILTRPFFSQVSVYMREWALSRWDEGAKVDLAAELPELKREFRELGRARREREEKEAQAEARETSVEEGEC</sequence>
<feature type="compositionally biased region" description="Basic and acidic residues" evidence="1">
    <location>
        <begin position="151"/>
        <end position="173"/>
    </location>
</feature>
<dbReference type="OrthoDB" id="5590282at2759"/>
<dbReference type="Proteomes" id="UP000620124">
    <property type="component" value="Unassembled WGS sequence"/>
</dbReference>
<dbReference type="EMBL" id="JACAZI010000014">
    <property type="protein sequence ID" value="KAF7344981.1"/>
    <property type="molecule type" value="Genomic_DNA"/>
</dbReference>
<name>A0A8H7CQY6_9AGAR</name>
<evidence type="ECO:0000313" key="3">
    <source>
        <dbReference type="Proteomes" id="UP000620124"/>
    </source>
</evidence>
<feature type="region of interest" description="Disordered" evidence="1">
    <location>
        <begin position="83"/>
        <end position="103"/>
    </location>
</feature>
<dbReference type="SUPFAM" id="SSF47954">
    <property type="entry name" value="Cyclin-like"/>
    <property type="match status" value="1"/>
</dbReference>
<organism evidence="2 3">
    <name type="scientific">Mycena venus</name>
    <dbReference type="NCBI Taxonomy" id="2733690"/>
    <lineage>
        <taxon>Eukaryota</taxon>
        <taxon>Fungi</taxon>
        <taxon>Dikarya</taxon>
        <taxon>Basidiomycota</taxon>
        <taxon>Agaricomycotina</taxon>
        <taxon>Agaricomycetes</taxon>
        <taxon>Agaricomycetidae</taxon>
        <taxon>Agaricales</taxon>
        <taxon>Marasmiineae</taxon>
        <taxon>Mycenaceae</taxon>
        <taxon>Mycena</taxon>
    </lineage>
</organism>
<keyword evidence="3" id="KW-1185">Reference proteome</keyword>
<evidence type="ECO:0000256" key="1">
    <source>
        <dbReference type="SAM" id="MobiDB-lite"/>
    </source>
</evidence>
<protein>
    <submittedName>
        <fullName evidence="2">Uncharacterized protein</fullName>
    </submittedName>
</protein>
<reference evidence="2" key="1">
    <citation type="submission" date="2020-05" db="EMBL/GenBank/DDBJ databases">
        <title>Mycena genomes resolve the evolution of fungal bioluminescence.</title>
        <authorList>
            <person name="Tsai I.J."/>
        </authorList>
    </citation>
    <scope>NUCLEOTIDE SEQUENCE</scope>
    <source>
        <strain evidence="2">CCC161011</strain>
    </source>
</reference>
<proteinExistence type="predicted"/>
<evidence type="ECO:0000313" key="2">
    <source>
        <dbReference type="EMBL" id="KAF7344981.1"/>
    </source>
</evidence>
<comment type="caution">
    <text evidence="2">The sequence shown here is derived from an EMBL/GenBank/DDBJ whole genome shotgun (WGS) entry which is preliminary data.</text>
</comment>
<dbReference type="InterPro" id="IPR036915">
    <property type="entry name" value="Cyclin-like_sf"/>
</dbReference>